<comment type="subcellular location">
    <subcellularLocation>
        <location evidence="1">Nucleus</location>
    </subcellularLocation>
</comment>
<accession>A0A9W4KHC4</accession>
<gene>
    <name evidence="7" type="ORF">PEGY_LOCUS8238</name>
</gene>
<sequence>MADRQKGRYSNGSGKTCQNCARAKIRCIRSEATGSCDRCARLGKSCHFREGRIVKSTSQWDSKDRIEALEAKVDQLLAQSGAIIPTNGRTAEVTSSTSADAKDVIDQGLLTIDAANMLLNEFRTTLMPHCPFVIISPQTTAETLREDKPFLLLTILTAALHDNMPLQRTLEKQVKKVISDCMIFDGKVSFEILQGLLVHLAWCQYHSRPRRFSQYLHLAISIITDLQLDRPPEHRFWRTRVNFHTELDRKSVSWGREEKRAVIGYSYLSSSQGCSFPYSPYFESMCKLLAADAEYPSDRYLLYIVQLQQISEKITLVSMQHVPETQNTSFGLEHYYRELKSELDLYRANLPYLLTESQILFMQFYTVEMYLCQITLFDHKPGAQALRHELSFQIEVVRMGLTAAKTLLHFYMGLPLGCDAKFPNVGWVQLGFAVTLACKLVVAASEPSVHPHTVDLCRALDISNTMRQCILRIQALITSDMDASGDRDVFFHYEKRLKRVQWWFESQAILGPNNDYSHDAQLAEGIDPPTGDPGHCVDALQPTLSGPDNYIQWPGFFPDTAIDEMYIDWIAQTTTSLNQQRLG</sequence>
<dbReference type="EMBL" id="CAJVRC010000888">
    <property type="protein sequence ID" value="CAG8905717.1"/>
    <property type="molecule type" value="Genomic_DNA"/>
</dbReference>
<dbReference type="InterPro" id="IPR036864">
    <property type="entry name" value="Zn2-C6_fun-type_DNA-bd_sf"/>
</dbReference>
<keyword evidence="5" id="KW-0539">Nucleus</keyword>
<evidence type="ECO:0000256" key="5">
    <source>
        <dbReference type="ARBA" id="ARBA00023242"/>
    </source>
</evidence>
<keyword evidence="4" id="KW-0804">Transcription</keyword>
<keyword evidence="8" id="KW-1185">Reference proteome</keyword>
<dbReference type="GO" id="GO:0005634">
    <property type="term" value="C:nucleus"/>
    <property type="evidence" value="ECO:0007669"/>
    <property type="project" value="UniProtKB-SubCell"/>
</dbReference>
<evidence type="ECO:0000256" key="2">
    <source>
        <dbReference type="ARBA" id="ARBA00023015"/>
    </source>
</evidence>
<comment type="caution">
    <text evidence="7">The sequence shown here is derived from an EMBL/GenBank/DDBJ whole genome shotgun (WGS) entry which is preliminary data.</text>
</comment>
<evidence type="ECO:0000256" key="4">
    <source>
        <dbReference type="ARBA" id="ARBA00023163"/>
    </source>
</evidence>
<dbReference type="CDD" id="cd12148">
    <property type="entry name" value="fungal_TF_MHR"/>
    <property type="match status" value="1"/>
</dbReference>
<evidence type="ECO:0000256" key="1">
    <source>
        <dbReference type="ARBA" id="ARBA00004123"/>
    </source>
</evidence>
<dbReference type="SUPFAM" id="SSF57701">
    <property type="entry name" value="Zn2/Cys6 DNA-binding domain"/>
    <property type="match status" value="1"/>
</dbReference>
<keyword evidence="3" id="KW-0238">DNA-binding</keyword>
<dbReference type="PANTHER" id="PTHR31845:SF37">
    <property type="entry name" value="TRANSCRIPTION FACTOR DOMAIN-CONTAINING PROTEIN"/>
    <property type="match status" value="1"/>
</dbReference>
<proteinExistence type="predicted"/>
<evidence type="ECO:0000256" key="3">
    <source>
        <dbReference type="ARBA" id="ARBA00023125"/>
    </source>
</evidence>
<name>A0A9W4KHC4_9EURO</name>
<dbReference type="GO" id="GO:0000976">
    <property type="term" value="F:transcription cis-regulatory region binding"/>
    <property type="evidence" value="ECO:0007669"/>
    <property type="project" value="TreeGrafter"/>
</dbReference>
<dbReference type="AlphaFoldDB" id="A0A9W4KHC4"/>
<organism evidence="7 8">
    <name type="scientific">Penicillium egyptiacum</name>
    <dbReference type="NCBI Taxonomy" id="1303716"/>
    <lineage>
        <taxon>Eukaryota</taxon>
        <taxon>Fungi</taxon>
        <taxon>Dikarya</taxon>
        <taxon>Ascomycota</taxon>
        <taxon>Pezizomycotina</taxon>
        <taxon>Eurotiomycetes</taxon>
        <taxon>Eurotiomycetidae</taxon>
        <taxon>Eurotiales</taxon>
        <taxon>Aspergillaceae</taxon>
        <taxon>Penicillium</taxon>
    </lineage>
</organism>
<dbReference type="InterPro" id="IPR001138">
    <property type="entry name" value="Zn2Cys6_DnaBD"/>
</dbReference>
<evidence type="ECO:0000259" key="6">
    <source>
        <dbReference type="PROSITE" id="PS00463"/>
    </source>
</evidence>
<dbReference type="InterPro" id="IPR051089">
    <property type="entry name" value="prtT"/>
</dbReference>
<dbReference type="OrthoDB" id="5226580at2759"/>
<dbReference type="GO" id="GO:0000981">
    <property type="term" value="F:DNA-binding transcription factor activity, RNA polymerase II-specific"/>
    <property type="evidence" value="ECO:0007669"/>
    <property type="project" value="InterPro"/>
</dbReference>
<dbReference type="Gene3D" id="4.10.240.10">
    <property type="entry name" value="Zn(2)-C6 fungal-type DNA-binding domain"/>
    <property type="match status" value="1"/>
</dbReference>
<evidence type="ECO:0000313" key="8">
    <source>
        <dbReference type="Proteomes" id="UP001154252"/>
    </source>
</evidence>
<evidence type="ECO:0000313" key="7">
    <source>
        <dbReference type="EMBL" id="CAG8905717.1"/>
    </source>
</evidence>
<dbReference type="PROSITE" id="PS00463">
    <property type="entry name" value="ZN2_CY6_FUNGAL_1"/>
    <property type="match status" value="1"/>
</dbReference>
<protein>
    <recommendedName>
        <fullName evidence="6">Zn(2)-C6 fungal-type domain-containing protein</fullName>
    </recommendedName>
</protein>
<dbReference type="Proteomes" id="UP001154252">
    <property type="component" value="Unassembled WGS sequence"/>
</dbReference>
<dbReference type="GO" id="GO:0008270">
    <property type="term" value="F:zinc ion binding"/>
    <property type="evidence" value="ECO:0007669"/>
    <property type="project" value="InterPro"/>
</dbReference>
<reference evidence="7" key="1">
    <citation type="submission" date="2021-07" db="EMBL/GenBank/DDBJ databases">
        <authorList>
            <person name="Branca A.L. A."/>
        </authorList>
    </citation>
    <scope>NUCLEOTIDE SEQUENCE</scope>
</reference>
<dbReference type="PANTHER" id="PTHR31845">
    <property type="entry name" value="FINGER DOMAIN PROTEIN, PUTATIVE-RELATED"/>
    <property type="match status" value="1"/>
</dbReference>
<feature type="domain" description="Zn(2)-C6 fungal-type" evidence="6">
    <location>
        <begin position="16"/>
        <end position="46"/>
    </location>
</feature>
<dbReference type="CDD" id="cd00067">
    <property type="entry name" value="GAL4"/>
    <property type="match status" value="1"/>
</dbReference>
<keyword evidence="2" id="KW-0805">Transcription regulation</keyword>